<sequence>MKKNGFEMEMKKNGFEMEFLLTLPPKLQSMIKCLNEEVICAQAHCGFELRKGDLEDSRACNPGYFEQSKF</sequence>
<dbReference type="Proteomes" id="UP000237347">
    <property type="component" value="Unassembled WGS sequence"/>
</dbReference>
<organism evidence="1 2">
    <name type="scientific">Quercus suber</name>
    <name type="common">Cork oak</name>
    <dbReference type="NCBI Taxonomy" id="58331"/>
    <lineage>
        <taxon>Eukaryota</taxon>
        <taxon>Viridiplantae</taxon>
        <taxon>Streptophyta</taxon>
        <taxon>Embryophyta</taxon>
        <taxon>Tracheophyta</taxon>
        <taxon>Spermatophyta</taxon>
        <taxon>Magnoliopsida</taxon>
        <taxon>eudicotyledons</taxon>
        <taxon>Gunneridae</taxon>
        <taxon>Pentapetalae</taxon>
        <taxon>rosids</taxon>
        <taxon>fabids</taxon>
        <taxon>Fagales</taxon>
        <taxon>Fagaceae</taxon>
        <taxon>Quercus</taxon>
    </lineage>
</organism>
<name>A0AAW0MEL6_QUESU</name>
<protein>
    <submittedName>
        <fullName evidence="1">Uncharacterized protein</fullName>
    </submittedName>
</protein>
<accession>A0AAW0MEL6</accession>
<evidence type="ECO:0000313" key="2">
    <source>
        <dbReference type="Proteomes" id="UP000237347"/>
    </source>
</evidence>
<reference evidence="1 2" key="1">
    <citation type="journal article" date="2018" name="Sci. Data">
        <title>The draft genome sequence of cork oak.</title>
        <authorList>
            <person name="Ramos A.M."/>
            <person name="Usie A."/>
            <person name="Barbosa P."/>
            <person name="Barros P.M."/>
            <person name="Capote T."/>
            <person name="Chaves I."/>
            <person name="Simoes F."/>
            <person name="Abreu I."/>
            <person name="Carrasquinho I."/>
            <person name="Faro C."/>
            <person name="Guimaraes J.B."/>
            <person name="Mendonca D."/>
            <person name="Nobrega F."/>
            <person name="Rodrigues L."/>
            <person name="Saibo N.J.M."/>
            <person name="Varela M.C."/>
            <person name="Egas C."/>
            <person name="Matos J."/>
            <person name="Miguel C.M."/>
            <person name="Oliveira M.M."/>
            <person name="Ricardo C.P."/>
            <person name="Goncalves S."/>
        </authorList>
    </citation>
    <scope>NUCLEOTIDE SEQUENCE [LARGE SCALE GENOMIC DNA]</scope>
    <source>
        <strain evidence="2">cv. HL8</strain>
    </source>
</reference>
<dbReference type="AlphaFoldDB" id="A0AAW0MEL6"/>
<keyword evidence="2" id="KW-1185">Reference proteome</keyword>
<proteinExistence type="predicted"/>
<comment type="caution">
    <text evidence="1">The sequence shown here is derived from an EMBL/GenBank/DDBJ whole genome shotgun (WGS) entry which is preliminary data.</text>
</comment>
<gene>
    <name evidence="1" type="ORF">CFP56_029216</name>
</gene>
<evidence type="ECO:0000313" key="1">
    <source>
        <dbReference type="EMBL" id="KAK7860968.1"/>
    </source>
</evidence>
<dbReference type="EMBL" id="PKMF04000004">
    <property type="protein sequence ID" value="KAK7860968.1"/>
    <property type="molecule type" value="Genomic_DNA"/>
</dbReference>